<dbReference type="SUPFAM" id="SSF53850">
    <property type="entry name" value="Periplasmic binding protein-like II"/>
    <property type="match status" value="1"/>
</dbReference>
<dbReference type="Proteomes" id="UP000199387">
    <property type="component" value="Unassembled WGS sequence"/>
</dbReference>
<dbReference type="Gene3D" id="3.40.190.10">
    <property type="entry name" value="Periplasmic binding protein-like II"/>
    <property type="match status" value="1"/>
</dbReference>
<gene>
    <name evidence="3" type="ORF">SAMN04488112_11481</name>
</gene>
<dbReference type="STRING" id="1236220.SAMN04488112_11481"/>
<accession>A0A1G6NXF5</accession>
<keyword evidence="4" id="KW-1185">Reference proteome</keyword>
<comment type="similarity">
    <text evidence="1">Belongs to the UPF0065 (bug) family.</text>
</comment>
<dbReference type="EMBL" id="FMZA01000014">
    <property type="protein sequence ID" value="SDC72331.1"/>
    <property type="molecule type" value="Genomic_DNA"/>
</dbReference>
<dbReference type="PANTHER" id="PTHR42928:SF5">
    <property type="entry name" value="BLR1237 PROTEIN"/>
    <property type="match status" value="1"/>
</dbReference>
<feature type="signal peptide" evidence="2">
    <location>
        <begin position="1"/>
        <end position="21"/>
    </location>
</feature>
<organism evidence="3 4">
    <name type="scientific">Melghirimyces thermohalophilus</name>
    <dbReference type="NCBI Taxonomy" id="1236220"/>
    <lineage>
        <taxon>Bacteria</taxon>
        <taxon>Bacillati</taxon>
        <taxon>Bacillota</taxon>
        <taxon>Bacilli</taxon>
        <taxon>Bacillales</taxon>
        <taxon>Thermoactinomycetaceae</taxon>
        <taxon>Melghirimyces</taxon>
    </lineage>
</organism>
<dbReference type="InterPro" id="IPR042100">
    <property type="entry name" value="Bug_dom1"/>
</dbReference>
<keyword evidence="2" id="KW-0732">Signal</keyword>
<dbReference type="Pfam" id="PF03401">
    <property type="entry name" value="TctC"/>
    <property type="match status" value="1"/>
</dbReference>
<dbReference type="PANTHER" id="PTHR42928">
    <property type="entry name" value="TRICARBOXYLATE-BINDING PROTEIN"/>
    <property type="match status" value="1"/>
</dbReference>
<dbReference type="OrthoDB" id="9780943at2"/>
<evidence type="ECO:0000256" key="2">
    <source>
        <dbReference type="SAM" id="SignalP"/>
    </source>
</evidence>
<evidence type="ECO:0000313" key="3">
    <source>
        <dbReference type="EMBL" id="SDC72331.1"/>
    </source>
</evidence>
<proteinExistence type="inferred from homology"/>
<dbReference type="PROSITE" id="PS51257">
    <property type="entry name" value="PROKAR_LIPOPROTEIN"/>
    <property type="match status" value="1"/>
</dbReference>
<reference evidence="4" key="1">
    <citation type="submission" date="2016-10" db="EMBL/GenBank/DDBJ databases">
        <authorList>
            <person name="Varghese N."/>
            <person name="Submissions S."/>
        </authorList>
    </citation>
    <scope>NUCLEOTIDE SEQUENCE [LARGE SCALE GENOMIC DNA]</scope>
    <source>
        <strain evidence="4">DSM 45514</strain>
    </source>
</reference>
<evidence type="ECO:0000256" key="1">
    <source>
        <dbReference type="ARBA" id="ARBA00006987"/>
    </source>
</evidence>
<feature type="chain" id="PRO_5039141648" evidence="2">
    <location>
        <begin position="22"/>
        <end position="323"/>
    </location>
</feature>
<dbReference type="Gene3D" id="3.40.190.150">
    <property type="entry name" value="Bordetella uptake gene, domain 1"/>
    <property type="match status" value="1"/>
</dbReference>
<dbReference type="InterPro" id="IPR005064">
    <property type="entry name" value="BUG"/>
</dbReference>
<name>A0A1G6NXF5_9BACL</name>
<dbReference type="AlphaFoldDB" id="A0A1G6NXF5"/>
<sequence>MVKRKGILWLSLFLLAASVLAGCKASSSTGDADFPNRQLTYMIPFEAGGQSDIEARRQHKHLEKELGQPVVITYKPGGGGSVGWTEMVNKKPDGYYMAGINIPHIILQPMSNEDTGYKTDQIQPVALFQSTPIGLAVKKESGIRSMKDFVQKSKEDPGKVTVAGSGTFSGHHLALQQLEQQAEMKLKYVPFTGAATQVQAFLGGNTDAILANSSDLLKYKDRLNILAIGGEKKLGFFPDTPTFKELGYAMNPTIDRGVGVPKGTPEAVVERLEQAFLQIAKDQKIQQQMKKEGFLPLEMGAKESEQYIEQRKKELEPVLQELK</sequence>
<protein>
    <submittedName>
        <fullName evidence="3">Tripartite-type tricarboxylate transporter, receptor component TctC</fullName>
    </submittedName>
</protein>
<keyword evidence="3" id="KW-0675">Receptor</keyword>
<dbReference type="PIRSF" id="PIRSF017082">
    <property type="entry name" value="YflP"/>
    <property type="match status" value="1"/>
</dbReference>
<evidence type="ECO:0000313" key="4">
    <source>
        <dbReference type="Proteomes" id="UP000199387"/>
    </source>
</evidence>
<dbReference type="CDD" id="cd07012">
    <property type="entry name" value="PBP2_Bug_TTT"/>
    <property type="match status" value="1"/>
</dbReference>